<dbReference type="Proteomes" id="UP000002028">
    <property type="component" value="Chromosome"/>
</dbReference>
<dbReference type="Pfam" id="PF00561">
    <property type="entry name" value="Abhydrolase_1"/>
    <property type="match status" value="1"/>
</dbReference>
<dbReference type="InterPro" id="IPR000073">
    <property type="entry name" value="AB_hydrolase_1"/>
</dbReference>
<sequence>MTQFNRLVASVGVLLSLLQMAQAQPGRVRKLEPCPCAVQVDSSFRTRCAYLIVPENRKKATEKTIKLPFMVVESKNPGKRKDPLLFTAGGPGSSSLGWSRGAAKSSIIENRDCIAFEQRGTHFAIPNLWSDELSNTIKEAYRKNLNKDSMMVVGVKRYKKALEAKGIDLSGYNTDETVADIHDLIATLRLDSVNLAGISYSGGLMLAVLQKDPTPIRSLILDSPLPTFVPIDEDEPANFHESLVTLFRHVETDSTDKMRYGHLQANFERYFTSIVGKTFTIPYLEKGTTDTLRIQYTRRDLLGILVNTQPKYIPYVITELVKGNHYQHIKGMLDGLFANNNGPSGMRLSVYCADQAAYHSEQVRQQLYDTYPYLKGYHINDVYQELCDCWKVPPIKPETKQPFYSTKPTLLADGELDNACRPLYIDQIHHYMPNSQRLLFIDRGHGVSGADFTQFMQQFLANPYQKLTSQKKEIVAY</sequence>
<dbReference type="STRING" id="504472.Slin_2145"/>
<evidence type="ECO:0000256" key="1">
    <source>
        <dbReference type="SAM" id="SignalP"/>
    </source>
</evidence>
<dbReference type="EMBL" id="CP001769">
    <property type="protein sequence ID" value="ADB38173.1"/>
    <property type="molecule type" value="Genomic_DNA"/>
</dbReference>
<dbReference type="Gene3D" id="3.40.50.1820">
    <property type="entry name" value="alpha/beta hydrolase"/>
    <property type="match status" value="1"/>
</dbReference>
<dbReference type="Pfam" id="PF08386">
    <property type="entry name" value="Abhydrolase_4"/>
    <property type="match status" value="1"/>
</dbReference>
<dbReference type="HOGENOM" id="CLU_025429_1_0_10"/>
<evidence type="ECO:0000313" key="5">
    <source>
        <dbReference type="Proteomes" id="UP000002028"/>
    </source>
</evidence>
<keyword evidence="5" id="KW-1185">Reference proteome</keyword>
<keyword evidence="4" id="KW-0378">Hydrolase</keyword>
<feature type="domain" description="AB hydrolase-1" evidence="2">
    <location>
        <begin position="83"/>
        <end position="239"/>
    </location>
</feature>
<dbReference type="RefSeq" id="WP_012926719.1">
    <property type="nucleotide sequence ID" value="NC_013730.1"/>
</dbReference>
<dbReference type="SUPFAM" id="SSF53474">
    <property type="entry name" value="alpha/beta-Hydrolases"/>
    <property type="match status" value="1"/>
</dbReference>
<feature type="signal peptide" evidence="1">
    <location>
        <begin position="1"/>
        <end position="23"/>
    </location>
</feature>
<evidence type="ECO:0000259" key="2">
    <source>
        <dbReference type="Pfam" id="PF00561"/>
    </source>
</evidence>
<dbReference type="KEGG" id="sli:Slin_2145"/>
<dbReference type="InterPro" id="IPR013595">
    <property type="entry name" value="Pept_S33_TAP-like_C"/>
</dbReference>
<accession>D2QDP3</accession>
<dbReference type="InterPro" id="IPR029058">
    <property type="entry name" value="AB_hydrolase_fold"/>
</dbReference>
<organism evidence="4 5">
    <name type="scientific">Spirosoma linguale (strain ATCC 33905 / DSM 74 / LMG 10896 / Claus 1)</name>
    <dbReference type="NCBI Taxonomy" id="504472"/>
    <lineage>
        <taxon>Bacteria</taxon>
        <taxon>Pseudomonadati</taxon>
        <taxon>Bacteroidota</taxon>
        <taxon>Cytophagia</taxon>
        <taxon>Cytophagales</taxon>
        <taxon>Cytophagaceae</taxon>
        <taxon>Spirosoma</taxon>
    </lineage>
</organism>
<gene>
    <name evidence="4" type="ordered locus">Slin_2145</name>
</gene>
<name>D2QDP3_SPILD</name>
<feature type="chain" id="PRO_5003034630" evidence="1">
    <location>
        <begin position="24"/>
        <end position="477"/>
    </location>
</feature>
<dbReference type="AlphaFoldDB" id="D2QDP3"/>
<proteinExistence type="predicted"/>
<protein>
    <submittedName>
        <fullName evidence="4">Alpha/beta hydrolase fold protein</fullName>
    </submittedName>
</protein>
<evidence type="ECO:0000259" key="3">
    <source>
        <dbReference type="Pfam" id="PF08386"/>
    </source>
</evidence>
<evidence type="ECO:0000313" key="4">
    <source>
        <dbReference type="EMBL" id="ADB38173.1"/>
    </source>
</evidence>
<dbReference type="GO" id="GO:0016787">
    <property type="term" value="F:hydrolase activity"/>
    <property type="evidence" value="ECO:0007669"/>
    <property type="project" value="UniProtKB-KW"/>
</dbReference>
<feature type="domain" description="Peptidase S33 tripeptidyl aminopeptidase-like C-terminal" evidence="3">
    <location>
        <begin position="384"/>
        <end position="449"/>
    </location>
</feature>
<reference evidence="4 5" key="1">
    <citation type="journal article" date="2010" name="Stand. Genomic Sci.">
        <title>Complete genome sequence of Spirosoma linguale type strain (1).</title>
        <authorList>
            <person name="Lail K."/>
            <person name="Sikorski J."/>
            <person name="Saunders E."/>
            <person name="Lapidus A."/>
            <person name="Glavina Del Rio T."/>
            <person name="Copeland A."/>
            <person name="Tice H."/>
            <person name="Cheng J.-F."/>
            <person name="Lucas S."/>
            <person name="Nolan M."/>
            <person name="Bruce D."/>
            <person name="Goodwin L."/>
            <person name="Pitluck S."/>
            <person name="Ivanova N."/>
            <person name="Mavromatis K."/>
            <person name="Ovchinnikova G."/>
            <person name="Pati A."/>
            <person name="Chen A."/>
            <person name="Palaniappan K."/>
            <person name="Land M."/>
            <person name="Hauser L."/>
            <person name="Chang Y.-J."/>
            <person name="Jeffries C.D."/>
            <person name="Chain P."/>
            <person name="Brettin T."/>
            <person name="Detter J.C."/>
            <person name="Schuetze A."/>
            <person name="Rohde M."/>
            <person name="Tindall B.J."/>
            <person name="Goeker M."/>
            <person name="Bristow J."/>
            <person name="Eisen J.A."/>
            <person name="Markowitz V."/>
            <person name="Hugenholtz P."/>
            <person name="Kyrpides N.C."/>
            <person name="Klenk H.-P."/>
            <person name="Chen F."/>
        </authorList>
    </citation>
    <scope>NUCLEOTIDE SEQUENCE [LARGE SCALE GENOMIC DNA]</scope>
    <source>
        <strain evidence="5">ATCC 33905 / DSM 74 / LMG 10896 / Claus 1</strain>
    </source>
</reference>
<dbReference type="eggNOG" id="COG0596">
    <property type="taxonomic scope" value="Bacteria"/>
</dbReference>
<keyword evidence="1" id="KW-0732">Signal</keyword>